<gene>
    <name evidence="1" type="ORF">MEUPH1_LOCUS14756</name>
</gene>
<accession>A0AAV0WUQ3</accession>
<keyword evidence="2" id="KW-1185">Reference proteome</keyword>
<dbReference type="AlphaFoldDB" id="A0AAV0WUQ3"/>
<dbReference type="Proteomes" id="UP001160148">
    <property type="component" value="Unassembled WGS sequence"/>
</dbReference>
<protein>
    <submittedName>
        <fullName evidence="1">Uncharacterized protein</fullName>
    </submittedName>
</protein>
<evidence type="ECO:0000313" key="2">
    <source>
        <dbReference type="Proteomes" id="UP001160148"/>
    </source>
</evidence>
<organism evidence="1 2">
    <name type="scientific">Macrosiphum euphorbiae</name>
    <name type="common">potato aphid</name>
    <dbReference type="NCBI Taxonomy" id="13131"/>
    <lineage>
        <taxon>Eukaryota</taxon>
        <taxon>Metazoa</taxon>
        <taxon>Ecdysozoa</taxon>
        <taxon>Arthropoda</taxon>
        <taxon>Hexapoda</taxon>
        <taxon>Insecta</taxon>
        <taxon>Pterygota</taxon>
        <taxon>Neoptera</taxon>
        <taxon>Paraneoptera</taxon>
        <taxon>Hemiptera</taxon>
        <taxon>Sternorrhyncha</taxon>
        <taxon>Aphidomorpha</taxon>
        <taxon>Aphidoidea</taxon>
        <taxon>Aphididae</taxon>
        <taxon>Macrosiphini</taxon>
        <taxon>Macrosiphum</taxon>
    </lineage>
</organism>
<proteinExistence type="predicted"/>
<name>A0AAV0WUQ3_9HEMI</name>
<sequence length="93" mass="10686">MKLKVFPVCDIYVVEYPDNSVRKNIRRRGSGRRLDVTIFRLLDSDSATSHGKITGDGSVVLEYSIRRRTRTGDVSRHEQNTDWTAIQYTAARL</sequence>
<comment type="caution">
    <text evidence="1">The sequence shown here is derived from an EMBL/GenBank/DDBJ whole genome shotgun (WGS) entry which is preliminary data.</text>
</comment>
<evidence type="ECO:0000313" key="1">
    <source>
        <dbReference type="EMBL" id="CAI6359334.1"/>
    </source>
</evidence>
<reference evidence="1 2" key="1">
    <citation type="submission" date="2023-01" db="EMBL/GenBank/DDBJ databases">
        <authorList>
            <person name="Whitehead M."/>
        </authorList>
    </citation>
    <scope>NUCLEOTIDE SEQUENCE [LARGE SCALE GENOMIC DNA]</scope>
</reference>
<dbReference type="EMBL" id="CARXXK010000002">
    <property type="protein sequence ID" value="CAI6359334.1"/>
    <property type="molecule type" value="Genomic_DNA"/>
</dbReference>